<name>A0A7R8XER1_9CRUS</name>
<gene>
    <name evidence="3" type="ORF">DSTB1V02_LOCUS8193</name>
</gene>
<dbReference type="EMBL" id="LR901338">
    <property type="protein sequence ID" value="CAD7248380.1"/>
    <property type="molecule type" value="Genomic_DNA"/>
</dbReference>
<feature type="transmembrane region" description="Helical" evidence="2">
    <location>
        <begin position="112"/>
        <end position="129"/>
    </location>
</feature>
<evidence type="ECO:0000256" key="1">
    <source>
        <dbReference type="SAM" id="MobiDB-lite"/>
    </source>
</evidence>
<evidence type="ECO:0000313" key="3">
    <source>
        <dbReference type="EMBL" id="CAD7248380.1"/>
    </source>
</evidence>
<proteinExistence type="predicted"/>
<keyword evidence="4" id="KW-1185">Reference proteome</keyword>
<sequence>MSETPRRVPIFTVTFVAEGRVGCVRRRAPFHETPCESPVSPLRRTQMKWLMVLLLGVVALMAVQAAPDSDPSPEEPAATPEANNEANEAPETSPEGAHPEDGHDHDHQKSGAAMPPVLPLALALAAVSWRML</sequence>
<keyword evidence="2" id="KW-0812">Transmembrane</keyword>
<evidence type="ECO:0000313" key="4">
    <source>
        <dbReference type="Proteomes" id="UP000677054"/>
    </source>
</evidence>
<keyword evidence="2" id="KW-0472">Membrane</keyword>
<feature type="region of interest" description="Disordered" evidence="1">
    <location>
        <begin position="65"/>
        <end position="113"/>
    </location>
</feature>
<feature type="compositionally biased region" description="Low complexity" evidence="1">
    <location>
        <begin position="75"/>
        <end position="95"/>
    </location>
</feature>
<organism evidence="3">
    <name type="scientific">Darwinula stevensoni</name>
    <dbReference type="NCBI Taxonomy" id="69355"/>
    <lineage>
        <taxon>Eukaryota</taxon>
        <taxon>Metazoa</taxon>
        <taxon>Ecdysozoa</taxon>
        <taxon>Arthropoda</taxon>
        <taxon>Crustacea</taxon>
        <taxon>Oligostraca</taxon>
        <taxon>Ostracoda</taxon>
        <taxon>Podocopa</taxon>
        <taxon>Podocopida</taxon>
        <taxon>Darwinulocopina</taxon>
        <taxon>Darwinuloidea</taxon>
        <taxon>Darwinulidae</taxon>
        <taxon>Darwinula</taxon>
    </lineage>
</organism>
<dbReference type="AlphaFoldDB" id="A0A7R8XER1"/>
<dbReference type="Proteomes" id="UP000677054">
    <property type="component" value="Unassembled WGS sequence"/>
</dbReference>
<protein>
    <submittedName>
        <fullName evidence="3">Uncharacterized protein</fullName>
    </submittedName>
</protein>
<feature type="compositionally biased region" description="Basic and acidic residues" evidence="1">
    <location>
        <begin position="97"/>
        <end position="109"/>
    </location>
</feature>
<keyword evidence="2" id="KW-1133">Transmembrane helix</keyword>
<evidence type="ECO:0000256" key="2">
    <source>
        <dbReference type="SAM" id="Phobius"/>
    </source>
</evidence>
<dbReference type="EMBL" id="CAJPEV010001821">
    <property type="protein sequence ID" value="CAG0894473.1"/>
    <property type="molecule type" value="Genomic_DNA"/>
</dbReference>
<feature type="transmembrane region" description="Helical" evidence="2">
    <location>
        <begin position="49"/>
        <end position="66"/>
    </location>
</feature>
<reference evidence="3" key="1">
    <citation type="submission" date="2020-11" db="EMBL/GenBank/DDBJ databases">
        <authorList>
            <person name="Tran Van P."/>
        </authorList>
    </citation>
    <scope>NUCLEOTIDE SEQUENCE</scope>
</reference>
<accession>A0A7R8XER1</accession>